<proteinExistence type="predicted"/>
<keyword evidence="2" id="KW-0808">Transferase</keyword>
<protein>
    <submittedName>
        <fullName evidence="2">Polysaccharide pyruvyl transferase family protein</fullName>
    </submittedName>
</protein>
<dbReference type="EMBL" id="VWPL01000047">
    <property type="protein sequence ID" value="KAA5595963.1"/>
    <property type="molecule type" value="Genomic_DNA"/>
</dbReference>
<evidence type="ECO:0000313" key="3">
    <source>
        <dbReference type="Proteomes" id="UP000323886"/>
    </source>
</evidence>
<dbReference type="GO" id="GO:0016740">
    <property type="term" value="F:transferase activity"/>
    <property type="evidence" value="ECO:0007669"/>
    <property type="project" value="UniProtKB-KW"/>
</dbReference>
<name>A0A5M6HJB2_9HYPH</name>
<dbReference type="RefSeq" id="WP_150098808.1">
    <property type="nucleotide sequence ID" value="NZ_VWPL01000047.1"/>
</dbReference>
<organism evidence="2 3">
    <name type="scientific">Blastochloris sulfoviridis</name>
    <dbReference type="NCBI Taxonomy" id="50712"/>
    <lineage>
        <taxon>Bacteria</taxon>
        <taxon>Pseudomonadati</taxon>
        <taxon>Pseudomonadota</taxon>
        <taxon>Alphaproteobacteria</taxon>
        <taxon>Hyphomicrobiales</taxon>
        <taxon>Blastochloridaceae</taxon>
        <taxon>Blastochloris</taxon>
    </lineage>
</organism>
<sequence>MRIAVYSGSYQVPDSFENSSEHIFNLCGGNTGNFAIIYGLFRMLDSAASVVEIVPWSIDPVYVNENFDLVIFACANMLGPHTDLGPVAPMLKAVDLPIIAVGLGAQAKSISDVVEIPAGTRQWLDVIAEAAPSGAPNIGVRGDFTYAQLERIGLSERAIVTGCPSILLNLNPELGAQISGAREKSIFRVAVPAGLPYWPELMLLERNLVQIVESTSGIYVGQHDIDMIRLCRRELNKIKPEILGHFNRYIAPGKSEAEFERWCQRYAVCFNSAPAWMEAMKSFDFVVGARFHGIMLALQAGVPAGVIAHDSRTVELCQTMAIPFRLYQELKSDFKASELYDLFPFDEHAFSMRRKELAERFNILLAGGGVYIGDRYSGVLNS</sequence>
<dbReference type="Pfam" id="PF04230">
    <property type="entry name" value="PS_pyruv_trans"/>
    <property type="match status" value="1"/>
</dbReference>
<evidence type="ECO:0000313" key="2">
    <source>
        <dbReference type="EMBL" id="KAA5595963.1"/>
    </source>
</evidence>
<evidence type="ECO:0000259" key="1">
    <source>
        <dbReference type="Pfam" id="PF04230"/>
    </source>
</evidence>
<dbReference type="OrthoDB" id="9767435at2"/>
<dbReference type="Proteomes" id="UP000323886">
    <property type="component" value="Unassembled WGS sequence"/>
</dbReference>
<keyword evidence="3" id="KW-1185">Reference proteome</keyword>
<reference evidence="2 3" key="1">
    <citation type="submission" date="2019-09" db="EMBL/GenBank/DDBJ databases">
        <title>Draft Whole-Genome sequence of Blastochloris sulfoviridis DSM 729.</title>
        <authorList>
            <person name="Meyer T.E."/>
            <person name="Kyndt J.A."/>
        </authorList>
    </citation>
    <scope>NUCLEOTIDE SEQUENCE [LARGE SCALE GENOMIC DNA]</scope>
    <source>
        <strain evidence="2 3">DSM 729</strain>
    </source>
</reference>
<dbReference type="InterPro" id="IPR007345">
    <property type="entry name" value="Polysacch_pyruvyl_Trfase"/>
</dbReference>
<feature type="domain" description="Polysaccharide pyruvyl transferase" evidence="1">
    <location>
        <begin position="30"/>
        <end position="311"/>
    </location>
</feature>
<comment type="caution">
    <text evidence="2">The sequence shown here is derived from an EMBL/GenBank/DDBJ whole genome shotgun (WGS) entry which is preliminary data.</text>
</comment>
<gene>
    <name evidence="2" type="ORF">F1193_16020</name>
</gene>
<accession>A0A5M6HJB2</accession>
<dbReference type="AlphaFoldDB" id="A0A5M6HJB2"/>